<reference evidence="12 13" key="1">
    <citation type="submission" date="2022-03" db="EMBL/GenBank/DDBJ databases">
        <title>Novel taxa within the pig intestine.</title>
        <authorList>
            <person name="Wylensek D."/>
            <person name="Bishof K."/>
            <person name="Afrizal A."/>
            <person name="Clavel T."/>
        </authorList>
    </citation>
    <scope>NUCLEOTIDE SEQUENCE [LARGE SCALE GENOMIC DNA]</scope>
    <source>
        <strain evidence="12 13">CLA-KB-P133</strain>
    </source>
</reference>
<dbReference type="Proteomes" id="UP001286174">
    <property type="component" value="Unassembled WGS sequence"/>
</dbReference>
<evidence type="ECO:0000256" key="1">
    <source>
        <dbReference type="ARBA" id="ARBA00004651"/>
    </source>
</evidence>
<dbReference type="GO" id="GO:0005886">
    <property type="term" value="C:plasma membrane"/>
    <property type="evidence" value="ECO:0007669"/>
    <property type="project" value="UniProtKB-SubCell"/>
</dbReference>
<evidence type="ECO:0000259" key="10">
    <source>
        <dbReference type="PROSITE" id="PS50893"/>
    </source>
</evidence>
<evidence type="ECO:0000313" key="13">
    <source>
        <dbReference type="Proteomes" id="UP001286174"/>
    </source>
</evidence>
<dbReference type="CDD" id="cd18540">
    <property type="entry name" value="ABC_6TM_exporter_like"/>
    <property type="match status" value="1"/>
</dbReference>
<dbReference type="Gene3D" id="3.40.50.300">
    <property type="entry name" value="P-loop containing nucleotide triphosphate hydrolases"/>
    <property type="match status" value="1"/>
</dbReference>
<dbReference type="GO" id="GO:0015421">
    <property type="term" value="F:ABC-type oligopeptide transporter activity"/>
    <property type="evidence" value="ECO:0007669"/>
    <property type="project" value="TreeGrafter"/>
</dbReference>
<feature type="domain" description="ABC transmembrane type-1" evidence="11">
    <location>
        <begin position="32"/>
        <end position="314"/>
    </location>
</feature>
<dbReference type="RefSeq" id="WP_370596712.1">
    <property type="nucleotide sequence ID" value="NZ_JALBUR010000052.1"/>
</dbReference>
<feature type="transmembrane region" description="Helical" evidence="9">
    <location>
        <begin position="277"/>
        <end position="296"/>
    </location>
</feature>
<comment type="caution">
    <text evidence="12">The sequence shown here is derived from an EMBL/GenBank/DDBJ whole genome shotgun (WGS) entry which is preliminary data.</text>
</comment>
<organism evidence="12 13">
    <name type="scientific">Grylomicrobium aquisgranensis</name>
    <dbReference type="NCBI Taxonomy" id="2926318"/>
    <lineage>
        <taxon>Bacteria</taxon>
        <taxon>Bacillati</taxon>
        <taxon>Bacillota</taxon>
        <taxon>Erysipelotrichia</taxon>
        <taxon>Erysipelotrichales</taxon>
        <taxon>Erysipelotrichaceae</taxon>
        <taxon>Grylomicrobium</taxon>
    </lineage>
</organism>
<dbReference type="Pfam" id="PF00005">
    <property type="entry name" value="ABC_tran"/>
    <property type="match status" value="1"/>
</dbReference>
<dbReference type="SUPFAM" id="SSF90123">
    <property type="entry name" value="ABC transporter transmembrane region"/>
    <property type="match status" value="1"/>
</dbReference>
<keyword evidence="13" id="KW-1185">Reference proteome</keyword>
<protein>
    <submittedName>
        <fullName evidence="12">ABC transporter ATP-binding protein/permease</fullName>
    </submittedName>
</protein>
<dbReference type="CDD" id="cd03254">
    <property type="entry name" value="ABCC_Glucan_exporter_like"/>
    <property type="match status" value="1"/>
</dbReference>
<dbReference type="InterPro" id="IPR036640">
    <property type="entry name" value="ABC1_TM_sf"/>
</dbReference>
<evidence type="ECO:0000256" key="4">
    <source>
        <dbReference type="ARBA" id="ARBA00022692"/>
    </source>
</evidence>
<dbReference type="Gene3D" id="1.20.1560.10">
    <property type="entry name" value="ABC transporter type 1, transmembrane domain"/>
    <property type="match status" value="1"/>
</dbReference>
<keyword evidence="7 9" id="KW-1133">Transmembrane helix</keyword>
<dbReference type="InterPro" id="IPR017871">
    <property type="entry name" value="ABC_transporter-like_CS"/>
</dbReference>
<keyword evidence="6 12" id="KW-0067">ATP-binding</keyword>
<dbReference type="FunFam" id="3.40.50.300:FF:000221">
    <property type="entry name" value="Multidrug ABC transporter ATP-binding protein"/>
    <property type="match status" value="1"/>
</dbReference>
<dbReference type="EMBL" id="JALBUR010000052">
    <property type="protein sequence ID" value="MDX8420604.1"/>
    <property type="molecule type" value="Genomic_DNA"/>
</dbReference>
<gene>
    <name evidence="12" type="ORF">MOZ60_10955</name>
</gene>
<evidence type="ECO:0000256" key="7">
    <source>
        <dbReference type="ARBA" id="ARBA00022989"/>
    </source>
</evidence>
<evidence type="ECO:0000313" key="12">
    <source>
        <dbReference type="EMBL" id="MDX8420604.1"/>
    </source>
</evidence>
<evidence type="ECO:0000256" key="2">
    <source>
        <dbReference type="ARBA" id="ARBA00022448"/>
    </source>
</evidence>
<keyword evidence="2" id="KW-0813">Transport</keyword>
<dbReference type="GO" id="GO:0016887">
    <property type="term" value="F:ATP hydrolysis activity"/>
    <property type="evidence" value="ECO:0007669"/>
    <property type="project" value="InterPro"/>
</dbReference>
<keyword evidence="3" id="KW-1003">Cell membrane</keyword>
<dbReference type="GO" id="GO:0005524">
    <property type="term" value="F:ATP binding"/>
    <property type="evidence" value="ECO:0007669"/>
    <property type="project" value="UniProtKB-KW"/>
</dbReference>
<dbReference type="AlphaFoldDB" id="A0AB35U6S8"/>
<evidence type="ECO:0000256" key="9">
    <source>
        <dbReference type="SAM" id="Phobius"/>
    </source>
</evidence>
<comment type="subcellular location">
    <subcellularLocation>
        <location evidence="1">Cell membrane</location>
        <topology evidence="1">Multi-pass membrane protein</topology>
    </subcellularLocation>
</comment>
<keyword evidence="5" id="KW-0547">Nucleotide-binding</keyword>
<keyword evidence="4 9" id="KW-0812">Transmembrane</keyword>
<dbReference type="PROSITE" id="PS50929">
    <property type="entry name" value="ABC_TM1F"/>
    <property type="match status" value="1"/>
</dbReference>
<dbReference type="PROSITE" id="PS50893">
    <property type="entry name" value="ABC_TRANSPORTER_2"/>
    <property type="match status" value="1"/>
</dbReference>
<dbReference type="PANTHER" id="PTHR43394:SF1">
    <property type="entry name" value="ATP-BINDING CASSETTE SUB-FAMILY B MEMBER 10, MITOCHONDRIAL"/>
    <property type="match status" value="1"/>
</dbReference>
<dbReference type="InterPro" id="IPR039421">
    <property type="entry name" value="Type_1_exporter"/>
</dbReference>
<dbReference type="PROSITE" id="PS00211">
    <property type="entry name" value="ABC_TRANSPORTER_1"/>
    <property type="match status" value="1"/>
</dbReference>
<evidence type="ECO:0000256" key="5">
    <source>
        <dbReference type="ARBA" id="ARBA00022741"/>
    </source>
</evidence>
<sequence length="605" mass="68216">MEEKTEKKTKILPWFGLVRLWPYIRQFKAEIIVTMVLTIAATAIDAAWPLFNRYALNHFIGEKTMDTLWYFVAAYVGLLLVQILLNFISIYHTGRIEMTVDRDLRNDAFTHLQTLSFSFFNQNNVGYLHARVMSDTGKIGEMVAWRMMDLAWNGSYLIFIFVVMLKIQAKLALLVFLMVPAAVIAIAWFQKHLLAGNRKIRELNSTITSDFNEGITGARSIKTLVIEDLMNDDFQKDTDHMFTQSVHTARYSAALISLLTMMSSLVLAVVLTKGGRLTSSGLIMLGTLSVFMSYALNMVEPVQMIIETISALISIQVNIERFVNLMETKSDVADSPEVIAKYGDTFHPKKENWEPLYGDVEFKDVSFRYPDGTEWILQHFNLKVPQGTNVAIVGETGAGKSTLVNLVCRFYEPTKGQVLIDGRDARERSQLWLHANIGYVLQQPHLFSGSIRDNLRYGKPDASDEEIWKALEAVDAVDVVRRMDKGLDSDVGEGGDLLSVGEKQLLSFARALLCDPRILVLDEATSSIDTVTEKKIQNAVNKIIQGRTSFMIAHRLSTVVDADVILAVKDGKIVERGTHKQLMAQKGYYYELYTRQFASMAADLI</sequence>
<proteinExistence type="predicted"/>
<evidence type="ECO:0000256" key="3">
    <source>
        <dbReference type="ARBA" id="ARBA00022475"/>
    </source>
</evidence>
<evidence type="ECO:0000256" key="8">
    <source>
        <dbReference type="ARBA" id="ARBA00023136"/>
    </source>
</evidence>
<dbReference type="Pfam" id="PF00664">
    <property type="entry name" value="ABC_membrane"/>
    <property type="match status" value="1"/>
</dbReference>
<keyword evidence="8 9" id="KW-0472">Membrane</keyword>
<dbReference type="InterPro" id="IPR027417">
    <property type="entry name" value="P-loop_NTPase"/>
</dbReference>
<dbReference type="PANTHER" id="PTHR43394">
    <property type="entry name" value="ATP-DEPENDENT PERMEASE MDL1, MITOCHONDRIAL"/>
    <property type="match status" value="1"/>
</dbReference>
<feature type="transmembrane region" description="Helical" evidence="9">
    <location>
        <begin position="29"/>
        <end position="48"/>
    </location>
</feature>
<feature type="domain" description="ABC transporter" evidence="10">
    <location>
        <begin position="360"/>
        <end position="595"/>
    </location>
</feature>
<name>A0AB35U6S8_9FIRM</name>
<feature type="transmembrane region" description="Helical" evidence="9">
    <location>
        <begin position="171"/>
        <end position="189"/>
    </location>
</feature>
<dbReference type="InterPro" id="IPR003593">
    <property type="entry name" value="AAA+_ATPase"/>
</dbReference>
<dbReference type="SUPFAM" id="SSF52540">
    <property type="entry name" value="P-loop containing nucleoside triphosphate hydrolases"/>
    <property type="match status" value="1"/>
</dbReference>
<evidence type="ECO:0000256" key="6">
    <source>
        <dbReference type="ARBA" id="ARBA00022840"/>
    </source>
</evidence>
<dbReference type="InterPro" id="IPR003439">
    <property type="entry name" value="ABC_transporter-like_ATP-bd"/>
</dbReference>
<accession>A0AB35U6S8</accession>
<feature type="transmembrane region" description="Helical" evidence="9">
    <location>
        <begin position="143"/>
        <end position="165"/>
    </location>
</feature>
<feature type="transmembrane region" description="Helical" evidence="9">
    <location>
        <begin position="68"/>
        <end position="88"/>
    </location>
</feature>
<feature type="transmembrane region" description="Helical" evidence="9">
    <location>
        <begin position="251"/>
        <end position="271"/>
    </location>
</feature>
<evidence type="ECO:0000259" key="11">
    <source>
        <dbReference type="PROSITE" id="PS50929"/>
    </source>
</evidence>
<dbReference type="InterPro" id="IPR011527">
    <property type="entry name" value="ABC1_TM_dom"/>
</dbReference>
<dbReference type="SMART" id="SM00382">
    <property type="entry name" value="AAA"/>
    <property type="match status" value="1"/>
</dbReference>